<dbReference type="InterPro" id="IPR001138">
    <property type="entry name" value="Zn2Cys6_DnaBD"/>
</dbReference>
<keyword evidence="13" id="KW-1185">Reference proteome</keyword>
<dbReference type="Proteomes" id="UP000730481">
    <property type="component" value="Unassembled WGS sequence"/>
</dbReference>
<dbReference type="InterPro" id="IPR023753">
    <property type="entry name" value="FAD/NAD-binding_dom"/>
</dbReference>
<dbReference type="CDD" id="cd12148">
    <property type="entry name" value="fungal_TF_MHR"/>
    <property type="match status" value="1"/>
</dbReference>
<evidence type="ECO:0000256" key="5">
    <source>
        <dbReference type="ARBA" id="ARBA00022827"/>
    </source>
</evidence>
<protein>
    <submittedName>
        <fullName evidence="12">Cyclopentanone 1 2-monooxygenase</fullName>
    </submittedName>
</protein>
<evidence type="ECO:0000256" key="8">
    <source>
        <dbReference type="ARBA" id="ARBA00023033"/>
    </source>
</evidence>
<evidence type="ECO:0000256" key="6">
    <source>
        <dbReference type="ARBA" id="ARBA00022857"/>
    </source>
</evidence>
<comment type="caution">
    <text evidence="12">The sequence shown here is derived from an EMBL/GenBank/DDBJ whole genome shotgun (WGS) entry which is preliminary data.</text>
</comment>
<evidence type="ECO:0000256" key="2">
    <source>
        <dbReference type="ARBA" id="ARBA00010139"/>
    </source>
</evidence>
<accession>A0A9P5AG39</accession>
<dbReference type="SUPFAM" id="SSF57701">
    <property type="entry name" value="Zn2/Cys6 DNA-binding domain"/>
    <property type="match status" value="1"/>
</dbReference>
<keyword evidence="9" id="KW-0539">Nucleus</keyword>
<feature type="region of interest" description="Disordered" evidence="10">
    <location>
        <begin position="588"/>
        <end position="611"/>
    </location>
</feature>
<dbReference type="GO" id="GO:0004497">
    <property type="term" value="F:monooxygenase activity"/>
    <property type="evidence" value="ECO:0007669"/>
    <property type="project" value="UniProtKB-KW"/>
</dbReference>
<keyword evidence="5" id="KW-0274">FAD</keyword>
<proteinExistence type="inferred from homology"/>
<dbReference type="InterPro" id="IPR036864">
    <property type="entry name" value="Zn2-C6_fun-type_DNA-bd_sf"/>
</dbReference>
<dbReference type="SMART" id="SM00906">
    <property type="entry name" value="Fungal_trans"/>
    <property type="match status" value="1"/>
</dbReference>
<evidence type="ECO:0000256" key="7">
    <source>
        <dbReference type="ARBA" id="ARBA00023002"/>
    </source>
</evidence>
<dbReference type="OrthoDB" id="47007at2759"/>
<keyword evidence="4" id="KW-0479">Metal-binding</keyword>
<evidence type="ECO:0000256" key="3">
    <source>
        <dbReference type="ARBA" id="ARBA00022630"/>
    </source>
</evidence>
<dbReference type="InterPro" id="IPR036188">
    <property type="entry name" value="FAD/NAD-bd_sf"/>
</dbReference>
<comment type="similarity">
    <text evidence="2">Belongs to the FAD-binding monooxygenase family.</text>
</comment>
<dbReference type="PANTHER" id="PTHR43098:SF3">
    <property type="entry name" value="L-ORNITHINE N(5)-MONOOXYGENASE-RELATED"/>
    <property type="match status" value="1"/>
</dbReference>
<reference evidence="12" key="1">
    <citation type="journal article" date="2017" name="Mycologia">
        <title>Fusarium algeriense, sp. nov., a novel toxigenic crown rot pathogen of durum wheat from Algeria is nested in the Fusarium burgessii species complex.</title>
        <authorList>
            <person name="Laraba I."/>
            <person name="Keddad A."/>
            <person name="Boureghda H."/>
            <person name="Abdallah N."/>
            <person name="Vaughan M.M."/>
            <person name="Proctor R.H."/>
            <person name="Busman M."/>
            <person name="O'Donnell K."/>
        </authorList>
    </citation>
    <scope>NUCLEOTIDE SEQUENCE</scope>
    <source>
        <strain evidence="12">NRRL 25174</strain>
    </source>
</reference>
<evidence type="ECO:0000256" key="4">
    <source>
        <dbReference type="ARBA" id="ARBA00022723"/>
    </source>
</evidence>
<keyword evidence="7" id="KW-0560">Oxidoreductase</keyword>
<dbReference type="CDD" id="cd00067">
    <property type="entry name" value="GAL4"/>
    <property type="match status" value="1"/>
</dbReference>
<dbReference type="GO" id="GO:0008270">
    <property type="term" value="F:zinc ion binding"/>
    <property type="evidence" value="ECO:0007669"/>
    <property type="project" value="InterPro"/>
</dbReference>
<dbReference type="SMART" id="SM00066">
    <property type="entry name" value="GAL4"/>
    <property type="match status" value="1"/>
</dbReference>
<evidence type="ECO:0000259" key="11">
    <source>
        <dbReference type="PROSITE" id="PS50048"/>
    </source>
</evidence>
<keyword evidence="8" id="KW-0503">Monooxygenase</keyword>
<sequence>MGSIPVTKLDALIVGAGFGGTYQLKRLREEGYKVRIVDFASDYAGVWYWNRYPGARVDSPIPHYEFSDPTLWREWTWTQRFPGSKELRDYFSFVANKWDLRKDTDFNTRVEQADWDESSNNWTVKCSGGKVYQAQFLLLNTGFAAKRYIPDWKGIDKYRGIWIHPSYWPKEEPELRGKKIAVIGTGSTGIQLAQDLSGIAGEFTLFQRTPNMALPMKQINYQKNERALSDERYKTTFAGRHSSFGGFDFSFAPRNTLDDTPEQRKAFYEELWAQGDFHFWLATYQDTLFDPEANKEAYEFWKAKVRARIQNERIKEILAPEKQPYSFGCKRISLENEFYEIFNKPNAFLVDVNATPITEVTERGIRTTEKEWEFDCIACATGFDAITGGLLDMNITGAAGLKLSEKWKGGAKTYLGMSVSGFPNMMFTYGPQAPTALCNGPTCAEAQGEFIIKTMNLMRKEGIQRLDAEEAAEAKWGDEVRKLADMSLLPSTKSWYMGDNIPGKPPASRFVACPVQPTSSDRTINVSILSVTSRPPVHMPTRKVKASERRRCTRACTNCKRRKERCNGVRPCRRCTERNVTQDCRFHQSPQVASTLQTPEPELPDAQDTRGLPQHHEHDELLCFRRVSRVVKDSRGTLSFIGDASNLCFLQDIRRIVVDNFGRCSFVDDPLRRCMVEESSRGLAEESNRSPPSKPTKEQVDYFLTWFERTTDCILPLYDPEELRKDIYKCLQSLDKCPNTQLATFHLVIAIGAQAGPDDHDELAEHHFNFGRYVTLTTLMDEPSITTIQCHTLITAYLLAGSRRNAAFMYLGIAVRGAYALGIHRRDVSLLYDSAEYNARERLWRALRIMDLFMSASLGRPPATIETRDTTSTEEDYSASNDLCWIFENILTSVYSKRVIATECLEKVSQLHRDWTLRFERGLQTDGIRPSGPFYPGADEVPNIGLLHLKEAYYWTINLLSRPFLIQYVSYMLAQRTSDLGPKPNLQGHLIVVQACIDSAFRTADLLYPLVSTALVPKRLPFAVNSAFVAVLVLSTALFADLEDSGVLSGGIQKCRSVLQKFSKYDAVTRRYLMITDYLKEVCEDAIQARRQEKMDSINRSIRQVFGSIHDPEFVNGGSRRTSGVGRGSGVQQEAVFQTQRTPTMTDDTIGAEAETGHDSSTAEINFDLGMHTYSMTGQLNPFPDTPMPGTQEQGSEFSFLTTLNLDPFNEGMLFPIVGTSLLDCGISGDWENDFAP</sequence>
<dbReference type="AlphaFoldDB" id="A0A9P5AG39"/>
<evidence type="ECO:0000256" key="10">
    <source>
        <dbReference type="SAM" id="MobiDB-lite"/>
    </source>
</evidence>
<dbReference type="GO" id="GO:0000981">
    <property type="term" value="F:DNA-binding transcription factor activity, RNA polymerase II-specific"/>
    <property type="evidence" value="ECO:0007669"/>
    <property type="project" value="InterPro"/>
</dbReference>
<evidence type="ECO:0000256" key="9">
    <source>
        <dbReference type="ARBA" id="ARBA00023242"/>
    </source>
</evidence>
<dbReference type="PROSITE" id="PS50048">
    <property type="entry name" value="ZN2_CY6_FUNGAL_2"/>
    <property type="match status" value="1"/>
</dbReference>
<dbReference type="InterPro" id="IPR007219">
    <property type="entry name" value="XnlR_reg_dom"/>
</dbReference>
<evidence type="ECO:0000313" key="13">
    <source>
        <dbReference type="Proteomes" id="UP000730481"/>
    </source>
</evidence>
<feature type="region of interest" description="Disordered" evidence="10">
    <location>
        <begin position="678"/>
        <end position="697"/>
    </location>
</feature>
<evidence type="ECO:0000256" key="1">
    <source>
        <dbReference type="ARBA" id="ARBA00001974"/>
    </source>
</evidence>
<dbReference type="Pfam" id="PF00172">
    <property type="entry name" value="Zn_clus"/>
    <property type="match status" value="1"/>
</dbReference>
<dbReference type="Pfam" id="PF07992">
    <property type="entry name" value="Pyr_redox_2"/>
    <property type="match status" value="1"/>
</dbReference>
<gene>
    <name evidence="12" type="ORF">FBEOM_7967</name>
</gene>
<dbReference type="Gene3D" id="4.10.240.10">
    <property type="entry name" value="Zn(2)-C6 fungal-type DNA-binding domain"/>
    <property type="match status" value="1"/>
</dbReference>
<dbReference type="PROSITE" id="PS00463">
    <property type="entry name" value="ZN2_CY6_FUNGAL_1"/>
    <property type="match status" value="1"/>
</dbReference>
<feature type="compositionally biased region" description="Polar residues" evidence="10">
    <location>
        <begin position="588"/>
        <end position="598"/>
    </location>
</feature>
<dbReference type="Gene3D" id="3.50.50.60">
    <property type="entry name" value="FAD/NAD(P)-binding domain"/>
    <property type="match status" value="3"/>
</dbReference>
<keyword evidence="6" id="KW-0521">NADP</keyword>
<keyword evidence="3" id="KW-0285">Flavoprotein</keyword>
<dbReference type="Pfam" id="PF04082">
    <property type="entry name" value="Fungal_trans"/>
    <property type="match status" value="1"/>
</dbReference>
<dbReference type="EMBL" id="PVQB02000362">
    <property type="protein sequence ID" value="KAF4338160.1"/>
    <property type="molecule type" value="Genomic_DNA"/>
</dbReference>
<evidence type="ECO:0000313" key="12">
    <source>
        <dbReference type="EMBL" id="KAF4338160.1"/>
    </source>
</evidence>
<dbReference type="PANTHER" id="PTHR43098">
    <property type="entry name" value="L-ORNITHINE N(5)-MONOOXYGENASE-RELATED"/>
    <property type="match status" value="1"/>
</dbReference>
<dbReference type="PRINTS" id="PR00411">
    <property type="entry name" value="PNDRDTASEI"/>
</dbReference>
<dbReference type="SUPFAM" id="SSF51905">
    <property type="entry name" value="FAD/NAD(P)-binding domain"/>
    <property type="match status" value="2"/>
</dbReference>
<comment type="cofactor">
    <cofactor evidence="1">
        <name>FAD</name>
        <dbReference type="ChEBI" id="CHEBI:57692"/>
    </cofactor>
</comment>
<reference evidence="12" key="2">
    <citation type="submission" date="2020-02" db="EMBL/GenBank/DDBJ databases">
        <title>Identification and distribution of gene clusters putatively required for synthesis of sphingolipid metabolism inhibitors in phylogenetically diverse species of the filamentous fungus Fusarium.</title>
        <authorList>
            <person name="Kim H.-S."/>
            <person name="Busman M."/>
            <person name="Brown D.W."/>
            <person name="Divon H."/>
            <person name="Uhlig S."/>
            <person name="Proctor R.H."/>
        </authorList>
    </citation>
    <scope>NUCLEOTIDE SEQUENCE</scope>
    <source>
        <strain evidence="12">NRRL 25174</strain>
    </source>
</reference>
<feature type="compositionally biased region" description="Basic and acidic residues" evidence="10">
    <location>
        <begin position="678"/>
        <end position="688"/>
    </location>
</feature>
<name>A0A9P5AG39_9HYPO</name>
<feature type="domain" description="Zn(2)-C6 fungal-type" evidence="11">
    <location>
        <begin position="555"/>
        <end position="586"/>
    </location>
</feature>
<dbReference type="GO" id="GO:0006351">
    <property type="term" value="P:DNA-templated transcription"/>
    <property type="evidence" value="ECO:0007669"/>
    <property type="project" value="InterPro"/>
</dbReference>
<dbReference type="GO" id="GO:0003677">
    <property type="term" value="F:DNA binding"/>
    <property type="evidence" value="ECO:0007669"/>
    <property type="project" value="InterPro"/>
</dbReference>
<dbReference type="InterPro" id="IPR050775">
    <property type="entry name" value="FAD-binding_Monooxygenases"/>
</dbReference>
<organism evidence="12 13">
    <name type="scientific">Fusarium beomiforme</name>
    <dbReference type="NCBI Taxonomy" id="44412"/>
    <lineage>
        <taxon>Eukaryota</taxon>
        <taxon>Fungi</taxon>
        <taxon>Dikarya</taxon>
        <taxon>Ascomycota</taxon>
        <taxon>Pezizomycotina</taxon>
        <taxon>Sordariomycetes</taxon>
        <taxon>Hypocreomycetidae</taxon>
        <taxon>Hypocreales</taxon>
        <taxon>Nectriaceae</taxon>
        <taxon>Fusarium</taxon>
        <taxon>Fusarium burgessii species complex</taxon>
    </lineage>
</organism>